<accession>A0ABU1JPM1</accession>
<keyword evidence="5" id="KW-1185">Reference proteome</keyword>
<dbReference type="InterPro" id="IPR052155">
    <property type="entry name" value="Biofilm_reg_signaling"/>
</dbReference>
<dbReference type="Pfam" id="PF00990">
    <property type="entry name" value="GGDEF"/>
    <property type="match status" value="1"/>
</dbReference>
<dbReference type="Pfam" id="PF12860">
    <property type="entry name" value="PAS_7"/>
    <property type="match status" value="1"/>
</dbReference>
<dbReference type="EMBL" id="JAVDPW010000005">
    <property type="protein sequence ID" value="MDR6290568.1"/>
    <property type="molecule type" value="Genomic_DNA"/>
</dbReference>
<dbReference type="InterPro" id="IPR035965">
    <property type="entry name" value="PAS-like_dom_sf"/>
</dbReference>
<feature type="domain" description="PAS" evidence="2">
    <location>
        <begin position="228"/>
        <end position="282"/>
    </location>
</feature>
<evidence type="ECO:0000313" key="4">
    <source>
        <dbReference type="EMBL" id="MDR6290568.1"/>
    </source>
</evidence>
<dbReference type="Gene3D" id="3.30.70.270">
    <property type="match status" value="1"/>
</dbReference>
<dbReference type="InterPro" id="IPR043128">
    <property type="entry name" value="Rev_trsase/Diguanyl_cyclase"/>
</dbReference>
<dbReference type="SUPFAM" id="SSF55785">
    <property type="entry name" value="PYP-like sensor domain (PAS domain)"/>
    <property type="match status" value="3"/>
</dbReference>
<evidence type="ECO:0000259" key="2">
    <source>
        <dbReference type="PROSITE" id="PS50112"/>
    </source>
</evidence>
<feature type="coiled-coil region" evidence="1">
    <location>
        <begin position="90"/>
        <end position="117"/>
    </location>
</feature>
<dbReference type="CDD" id="cd00130">
    <property type="entry name" value="PAS"/>
    <property type="match status" value="2"/>
</dbReference>
<comment type="caution">
    <text evidence="4">The sequence shown here is derived from an EMBL/GenBank/DDBJ whole genome shotgun (WGS) entry which is preliminary data.</text>
</comment>
<dbReference type="InterPro" id="IPR013656">
    <property type="entry name" value="PAS_4"/>
</dbReference>
<reference evidence="4 5" key="1">
    <citation type="submission" date="2023-07" db="EMBL/GenBank/DDBJ databases">
        <title>Sorghum-associated microbial communities from plants grown in Nebraska, USA.</title>
        <authorList>
            <person name="Schachtman D."/>
        </authorList>
    </citation>
    <scope>NUCLEOTIDE SEQUENCE [LARGE SCALE GENOMIC DNA]</scope>
    <source>
        <strain evidence="4 5">584</strain>
    </source>
</reference>
<dbReference type="PANTHER" id="PTHR44757">
    <property type="entry name" value="DIGUANYLATE CYCLASE DGCP"/>
    <property type="match status" value="1"/>
</dbReference>
<dbReference type="Pfam" id="PF13188">
    <property type="entry name" value="PAS_8"/>
    <property type="match status" value="1"/>
</dbReference>
<dbReference type="Pfam" id="PF08448">
    <property type="entry name" value="PAS_4"/>
    <property type="match status" value="1"/>
</dbReference>
<evidence type="ECO:0000259" key="3">
    <source>
        <dbReference type="PROSITE" id="PS50887"/>
    </source>
</evidence>
<dbReference type="Gene3D" id="3.30.450.20">
    <property type="entry name" value="PAS domain"/>
    <property type="match status" value="2"/>
</dbReference>
<organism evidence="4 5">
    <name type="scientific">Inquilinus ginsengisoli</name>
    <dbReference type="NCBI Taxonomy" id="363840"/>
    <lineage>
        <taxon>Bacteria</taxon>
        <taxon>Pseudomonadati</taxon>
        <taxon>Pseudomonadota</taxon>
        <taxon>Alphaproteobacteria</taxon>
        <taxon>Rhodospirillales</taxon>
        <taxon>Rhodospirillaceae</taxon>
        <taxon>Inquilinus</taxon>
    </lineage>
</organism>
<dbReference type="SUPFAM" id="SSF55073">
    <property type="entry name" value="Nucleotide cyclase"/>
    <property type="match status" value="1"/>
</dbReference>
<feature type="domain" description="GGDEF" evidence="3">
    <location>
        <begin position="383"/>
        <end position="514"/>
    </location>
</feature>
<dbReference type="PROSITE" id="PS50887">
    <property type="entry name" value="GGDEF"/>
    <property type="match status" value="1"/>
</dbReference>
<dbReference type="PROSITE" id="PS50112">
    <property type="entry name" value="PAS"/>
    <property type="match status" value="1"/>
</dbReference>
<keyword evidence="1" id="KW-0175">Coiled coil</keyword>
<sequence>MIATDDGGRILFANPAAVVLFGRADLLGRRADTLVVPWAAGPDGTRVRATILPHGAPPIPVELAFAAWHKGARRILGAVIRTVSAAGDALAAALDRADRAEAELQQRDRRLQDLVEMLPEAIAVFDAEDRYVLWNRKYAELYPEIAPLLGAGVPFVDILRASIATGEMPERTDDPEAWLAWRMAQHGKPQSQDEQQFRDGRWVRHDERRTADGGVIGVRVDITDLKRREASLRLLFEANPVPMVLADADGFAIFSANEAAVERYGYDLDRFIGLTLLDLYLPAQRKTASARLLAPGDGHDDERVWAQRTAAGEEVKVLTFVRSLTHDGRQALLVALIDVTERVRSEAHITHLAHHDPLTGLANRFHFSGRLAEILGRPRPAGEAVLLLYLDLDGFKPVNDAFGHAVGDMVLQLVARRLTEAVGEDHVVARLGGDEFAVILTVQSEPPETAAARLLALLSQPFEADEARVTIGVSIGVAVARDRHIDPDRLMVQADTALYRAKAAGRNRWCVYTPDMELASTRASDPKTAG</sequence>
<dbReference type="SMART" id="SM00091">
    <property type="entry name" value="PAS"/>
    <property type="match status" value="2"/>
</dbReference>
<dbReference type="PANTHER" id="PTHR44757:SF2">
    <property type="entry name" value="BIOFILM ARCHITECTURE MAINTENANCE PROTEIN MBAA"/>
    <property type="match status" value="1"/>
</dbReference>
<dbReference type="Proteomes" id="UP001262410">
    <property type="component" value="Unassembled WGS sequence"/>
</dbReference>
<evidence type="ECO:0000256" key="1">
    <source>
        <dbReference type="SAM" id="Coils"/>
    </source>
</evidence>
<dbReference type="CDD" id="cd01949">
    <property type="entry name" value="GGDEF"/>
    <property type="match status" value="1"/>
</dbReference>
<evidence type="ECO:0000313" key="5">
    <source>
        <dbReference type="Proteomes" id="UP001262410"/>
    </source>
</evidence>
<proteinExistence type="predicted"/>
<name>A0ABU1JPM1_9PROT</name>
<gene>
    <name evidence="4" type="ORF">E9232_003094</name>
</gene>
<dbReference type="InterPro" id="IPR000160">
    <property type="entry name" value="GGDEF_dom"/>
</dbReference>
<dbReference type="NCBIfam" id="TIGR00254">
    <property type="entry name" value="GGDEF"/>
    <property type="match status" value="1"/>
</dbReference>
<dbReference type="NCBIfam" id="TIGR00229">
    <property type="entry name" value="sensory_box"/>
    <property type="match status" value="1"/>
</dbReference>
<dbReference type="InterPro" id="IPR000014">
    <property type="entry name" value="PAS"/>
</dbReference>
<dbReference type="InterPro" id="IPR029787">
    <property type="entry name" value="Nucleotide_cyclase"/>
</dbReference>
<dbReference type="SMART" id="SM00267">
    <property type="entry name" value="GGDEF"/>
    <property type="match status" value="1"/>
</dbReference>
<protein>
    <submittedName>
        <fullName evidence="4">Diguanylate cyclase (GGDEF)-like protein/PAS domain S-box-containing protein</fullName>
    </submittedName>
</protein>